<reference evidence="5" key="3">
    <citation type="submission" date="2015-04" db="UniProtKB">
        <authorList>
            <consortium name="EnsemblPlants"/>
        </authorList>
    </citation>
    <scope>IDENTIFICATION</scope>
    <source>
        <strain evidence="5">cv. Jemalong A17</strain>
    </source>
</reference>
<dbReference type="GO" id="GO:0033612">
    <property type="term" value="F:receptor serine/threonine kinase binding"/>
    <property type="evidence" value="ECO:0000318"/>
    <property type="project" value="GO_Central"/>
</dbReference>
<keyword evidence="6" id="KW-1185">Reference proteome</keyword>
<keyword evidence="2" id="KW-0812">Transmembrane</keyword>
<proteinExistence type="predicted"/>
<dbReference type="HOGENOM" id="CLU_161000_0_0_1"/>
<dbReference type="Proteomes" id="UP000265566">
    <property type="component" value="Chromosome 7"/>
</dbReference>
<feature type="compositionally biased region" description="Low complexity" evidence="1">
    <location>
        <begin position="54"/>
        <end position="84"/>
    </location>
</feature>
<accession>G7L1C0</accession>
<dbReference type="InterPro" id="IPR037495">
    <property type="entry name" value="CLE41/42/44"/>
</dbReference>
<reference evidence="3 6" key="2">
    <citation type="journal article" date="2014" name="BMC Genomics">
        <title>An improved genome release (version Mt4.0) for the model legume Medicago truncatula.</title>
        <authorList>
            <person name="Tang H."/>
            <person name="Krishnakumar V."/>
            <person name="Bidwell S."/>
            <person name="Rosen B."/>
            <person name="Chan A."/>
            <person name="Zhou S."/>
            <person name="Gentzbittel L."/>
            <person name="Childs K.L."/>
            <person name="Yandell M."/>
            <person name="Gundlach H."/>
            <person name="Mayer K.F."/>
            <person name="Schwartz D.C."/>
            <person name="Town C.D."/>
        </authorList>
    </citation>
    <scope>GENOME REANNOTATION</scope>
    <source>
        <strain evidence="5 6">cv. Jemalong A17</strain>
    </source>
</reference>
<gene>
    <name evidence="3" type="ordered locus">MTR_7g058790</name>
    <name evidence="4" type="ORF">MtrunA17_Chr7g0237411</name>
</gene>
<reference evidence="3 6" key="1">
    <citation type="journal article" date="2011" name="Nature">
        <title>The Medicago genome provides insight into the evolution of rhizobial symbioses.</title>
        <authorList>
            <person name="Young N.D."/>
            <person name="Debelle F."/>
            <person name="Oldroyd G.E."/>
            <person name="Geurts R."/>
            <person name="Cannon S.B."/>
            <person name="Udvardi M.K."/>
            <person name="Benedito V.A."/>
            <person name="Mayer K.F."/>
            <person name="Gouzy J."/>
            <person name="Schoof H."/>
            <person name="Van de Peer Y."/>
            <person name="Proost S."/>
            <person name="Cook D.R."/>
            <person name="Meyers B.C."/>
            <person name="Spannagl M."/>
            <person name="Cheung F."/>
            <person name="De Mita S."/>
            <person name="Krishnakumar V."/>
            <person name="Gundlach H."/>
            <person name="Zhou S."/>
            <person name="Mudge J."/>
            <person name="Bharti A.K."/>
            <person name="Murray J.D."/>
            <person name="Naoumkina M.A."/>
            <person name="Rosen B."/>
            <person name="Silverstein K.A."/>
            <person name="Tang H."/>
            <person name="Rombauts S."/>
            <person name="Zhao P.X."/>
            <person name="Zhou P."/>
            <person name="Barbe V."/>
            <person name="Bardou P."/>
            <person name="Bechner M."/>
            <person name="Bellec A."/>
            <person name="Berger A."/>
            <person name="Berges H."/>
            <person name="Bidwell S."/>
            <person name="Bisseling T."/>
            <person name="Choisne N."/>
            <person name="Couloux A."/>
            <person name="Denny R."/>
            <person name="Deshpande S."/>
            <person name="Dai X."/>
            <person name="Doyle J.J."/>
            <person name="Dudez A.M."/>
            <person name="Farmer A.D."/>
            <person name="Fouteau S."/>
            <person name="Franken C."/>
            <person name="Gibelin C."/>
            <person name="Gish J."/>
            <person name="Goldstein S."/>
            <person name="Gonzalez A.J."/>
            <person name="Green P.J."/>
            <person name="Hallab A."/>
            <person name="Hartog M."/>
            <person name="Hua A."/>
            <person name="Humphray S.J."/>
            <person name="Jeong D.H."/>
            <person name="Jing Y."/>
            <person name="Jocker A."/>
            <person name="Kenton S.M."/>
            <person name="Kim D.J."/>
            <person name="Klee K."/>
            <person name="Lai H."/>
            <person name="Lang C."/>
            <person name="Lin S."/>
            <person name="Macmil S.L."/>
            <person name="Magdelenat G."/>
            <person name="Matthews L."/>
            <person name="McCorrison J."/>
            <person name="Monaghan E.L."/>
            <person name="Mun J.H."/>
            <person name="Najar F.Z."/>
            <person name="Nicholson C."/>
            <person name="Noirot C."/>
            <person name="O'Bleness M."/>
            <person name="Paule C.R."/>
            <person name="Poulain J."/>
            <person name="Prion F."/>
            <person name="Qin B."/>
            <person name="Qu C."/>
            <person name="Retzel E.F."/>
            <person name="Riddle C."/>
            <person name="Sallet E."/>
            <person name="Samain S."/>
            <person name="Samson N."/>
            <person name="Sanders I."/>
            <person name="Saurat O."/>
            <person name="Scarpelli C."/>
            <person name="Schiex T."/>
            <person name="Segurens B."/>
            <person name="Severin A.J."/>
            <person name="Sherrier D.J."/>
            <person name="Shi R."/>
            <person name="Sims S."/>
            <person name="Singer S.R."/>
            <person name="Sinharoy S."/>
            <person name="Sterck L."/>
            <person name="Viollet A."/>
            <person name="Wang B.B."/>
            <person name="Wang K."/>
            <person name="Wang M."/>
            <person name="Wang X."/>
            <person name="Warfsmann J."/>
            <person name="Weissenbach J."/>
            <person name="White D.D."/>
            <person name="White J.D."/>
            <person name="Wiley G.B."/>
            <person name="Wincker P."/>
            <person name="Xing Y."/>
            <person name="Yang L."/>
            <person name="Yao Z."/>
            <person name="Ying F."/>
            <person name="Zhai J."/>
            <person name="Zhou L."/>
            <person name="Zuber A."/>
            <person name="Denarie J."/>
            <person name="Dixon R.A."/>
            <person name="May G.D."/>
            <person name="Schwartz D.C."/>
            <person name="Rogers J."/>
            <person name="Quetier F."/>
            <person name="Town C.D."/>
            <person name="Roe B.A."/>
        </authorList>
    </citation>
    <scope>NUCLEOTIDE SEQUENCE [LARGE SCALE GENOMIC DNA]</scope>
    <source>
        <strain evidence="3">A17</strain>
        <strain evidence="5 6">cv. Jemalong A17</strain>
    </source>
</reference>
<evidence type="ECO:0000313" key="3">
    <source>
        <dbReference type="EMBL" id="AES79176.1"/>
    </source>
</evidence>
<dbReference type="OMA" id="TTMKLHP"/>
<dbReference type="EMBL" id="CM001223">
    <property type="protein sequence ID" value="AES79176.1"/>
    <property type="molecule type" value="Genomic_DNA"/>
</dbReference>
<dbReference type="ExpressionAtlas" id="G7L1C0">
    <property type="expression patterns" value="differential"/>
</dbReference>
<sequence length="117" mass="12783">MDIEPLWAIGGWIFLSICMAEPNTSQPISKPLNFFHFLTLFFILLLIINLSHQPTTTTNPTNPSSMTSTKSTESKSTSTSTSTTNLHPHKTQKDGAGKEFGVDAHEVPSGPNPISNR</sequence>
<feature type="region of interest" description="Disordered" evidence="1">
    <location>
        <begin position="54"/>
        <end position="117"/>
    </location>
</feature>
<name>G7L1C0_MEDTR</name>
<keyword evidence="2" id="KW-0472">Membrane</keyword>
<evidence type="ECO:0000256" key="1">
    <source>
        <dbReference type="SAM" id="MobiDB-lite"/>
    </source>
</evidence>
<evidence type="ECO:0000313" key="4">
    <source>
        <dbReference type="EMBL" id="RHN45992.1"/>
    </source>
</evidence>
<dbReference type="Gramene" id="rna40424">
    <property type="protein sequence ID" value="RHN45992.1"/>
    <property type="gene ID" value="gene40424"/>
</dbReference>
<feature type="compositionally biased region" description="Basic and acidic residues" evidence="1">
    <location>
        <begin position="91"/>
        <end position="106"/>
    </location>
</feature>
<dbReference type="AlphaFoldDB" id="G7L1C0"/>
<dbReference type="EMBL" id="PSQE01000007">
    <property type="protein sequence ID" value="RHN45992.1"/>
    <property type="molecule type" value="Genomic_DNA"/>
</dbReference>
<dbReference type="PANTHER" id="PTHR35301:SF1">
    <property type="entry name" value="CLAVATA3_ESR (CLE)-RELATED PROTEIN 41-RELATED"/>
    <property type="match status" value="1"/>
</dbReference>
<feature type="transmembrane region" description="Helical" evidence="2">
    <location>
        <begin position="34"/>
        <end position="52"/>
    </location>
</feature>
<dbReference type="PaxDb" id="3880-AES79176"/>
<reference evidence="4" key="4">
    <citation type="journal article" date="2018" name="Nat. Plants">
        <title>Whole-genome landscape of Medicago truncatula symbiotic genes.</title>
        <authorList>
            <person name="Pecrix Y."/>
            <person name="Gamas P."/>
            <person name="Carrere S."/>
        </authorList>
    </citation>
    <scope>NUCLEOTIDE SEQUENCE</scope>
    <source>
        <tissue evidence="4">Leaves</tissue>
    </source>
</reference>
<dbReference type="PANTHER" id="PTHR35301">
    <property type="entry name" value="CLAVATA3/ESR (CLE)-RELATED PROTEIN 41-RELATED"/>
    <property type="match status" value="1"/>
</dbReference>
<dbReference type="GO" id="GO:0010089">
    <property type="term" value="P:xylem development"/>
    <property type="evidence" value="ECO:0007669"/>
    <property type="project" value="InterPro"/>
</dbReference>
<dbReference type="Proteomes" id="UP000002051">
    <property type="component" value="Unassembled WGS sequence"/>
</dbReference>
<protein>
    <submittedName>
        <fullName evidence="3">Clavata3/ESR (CLE) gene family member MtCLE06</fullName>
    </submittedName>
</protein>
<evidence type="ECO:0000313" key="5">
    <source>
        <dbReference type="EnsemblPlants" id="AES79176"/>
    </source>
</evidence>
<evidence type="ECO:0000256" key="2">
    <source>
        <dbReference type="SAM" id="Phobius"/>
    </source>
</evidence>
<dbReference type="GO" id="GO:0048046">
    <property type="term" value="C:apoplast"/>
    <property type="evidence" value="ECO:0000318"/>
    <property type="project" value="GO_Central"/>
</dbReference>
<organism evidence="3 6">
    <name type="scientific">Medicago truncatula</name>
    <name type="common">Barrel medic</name>
    <name type="synonym">Medicago tribuloides</name>
    <dbReference type="NCBI Taxonomy" id="3880"/>
    <lineage>
        <taxon>Eukaryota</taxon>
        <taxon>Viridiplantae</taxon>
        <taxon>Streptophyta</taxon>
        <taxon>Embryophyta</taxon>
        <taxon>Tracheophyta</taxon>
        <taxon>Spermatophyta</taxon>
        <taxon>Magnoliopsida</taxon>
        <taxon>eudicotyledons</taxon>
        <taxon>Gunneridae</taxon>
        <taxon>Pentapetalae</taxon>
        <taxon>rosids</taxon>
        <taxon>fabids</taxon>
        <taxon>Fabales</taxon>
        <taxon>Fabaceae</taxon>
        <taxon>Papilionoideae</taxon>
        <taxon>50 kb inversion clade</taxon>
        <taxon>NPAAA clade</taxon>
        <taxon>Hologalegina</taxon>
        <taxon>IRL clade</taxon>
        <taxon>Trifolieae</taxon>
        <taxon>Medicago</taxon>
    </lineage>
</organism>
<dbReference type="eggNOG" id="ENOG502S9E3">
    <property type="taxonomic scope" value="Eukaryota"/>
</dbReference>
<keyword evidence="2" id="KW-1133">Transmembrane helix</keyword>
<dbReference type="EnsemblPlants" id="AES79176">
    <property type="protein sequence ID" value="AES79176"/>
    <property type="gene ID" value="MTR_7g058790"/>
</dbReference>
<evidence type="ECO:0000313" key="6">
    <source>
        <dbReference type="Proteomes" id="UP000002051"/>
    </source>
</evidence>